<dbReference type="SUPFAM" id="SSF51197">
    <property type="entry name" value="Clavaminate synthase-like"/>
    <property type="match status" value="1"/>
</dbReference>
<dbReference type="Proteomes" id="UP000326565">
    <property type="component" value="Unassembled WGS sequence"/>
</dbReference>
<organism evidence="3 4">
    <name type="scientific">Aspergillus leporis</name>
    <dbReference type="NCBI Taxonomy" id="41062"/>
    <lineage>
        <taxon>Eukaryota</taxon>
        <taxon>Fungi</taxon>
        <taxon>Dikarya</taxon>
        <taxon>Ascomycota</taxon>
        <taxon>Pezizomycotina</taxon>
        <taxon>Eurotiomycetes</taxon>
        <taxon>Eurotiomycetidae</taxon>
        <taxon>Eurotiales</taxon>
        <taxon>Aspergillaceae</taxon>
        <taxon>Aspergillus</taxon>
        <taxon>Aspergillus subgen. Circumdati</taxon>
    </lineage>
</organism>
<reference evidence="3 4" key="1">
    <citation type="submission" date="2019-04" db="EMBL/GenBank/DDBJ databases">
        <title>Friends and foes A comparative genomics study of 23 Aspergillus species from section Flavi.</title>
        <authorList>
            <consortium name="DOE Joint Genome Institute"/>
            <person name="Kjaerbolling I."/>
            <person name="Vesth T."/>
            <person name="Frisvad J.C."/>
            <person name="Nybo J.L."/>
            <person name="Theobald S."/>
            <person name="Kildgaard S."/>
            <person name="Isbrandt T."/>
            <person name="Kuo A."/>
            <person name="Sato A."/>
            <person name="Lyhne E.K."/>
            <person name="Kogle M.E."/>
            <person name="Wiebenga A."/>
            <person name="Kun R.S."/>
            <person name="Lubbers R.J."/>
            <person name="Makela M.R."/>
            <person name="Barry K."/>
            <person name="Chovatia M."/>
            <person name="Clum A."/>
            <person name="Daum C."/>
            <person name="Haridas S."/>
            <person name="He G."/>
            <person name="LaButti K."/>
            <person name="Lipzen A."/>
            <person name="Mondo S."/>
            <person name="Riley R."/>
            <person name="Salamov A."/>
            <person name="Simmons B.A."/>
            <person name="Magnuson J.K."/>
            <person name="Henrissat B."/>
            <person name="Mortensen U.H."/>
            <person name="Larsen T.O."/>
            <person name="Devries R.P."/>
            <person name="Grigoriev I.V."/>
            <person name="Machida M."/>
            <person name="Baker S.E."/>
            <person name="Andersen M.R."/>
        </authorList>
    </citation>
    <scope>NUCLEOTIDE SEQUENCE [LARGE SCALE GENOMIC DNA]</scope>
    <source>
        <strain evidence="3 4">CBS 151.66</strain>
    </source>
</reference>
<dbReference type="AlphaFoldDB" id="A0A5N5WT68"/>
<dbReference type="GO" id="GO:0016491">
    <property type="term" value="F:oxidoreductase activity"/>
    <property type="evidence" value="ECO:0007669"/>
    <property type="project" value="UniProtKB-KW"/>
</dbReference>
<protein>
    <submittedName>
        <fullName evidence="3">Putative pyoverdine/dityrosine biosynthesis protein</fullName>
    </submittedName>
</protein>
<dbReference type="OrthoDB" id="429813at2759"/>
<dbReference type="InterPro" id="IPR003819">
    <property type="entry name" value="TauD/TfdA-like"/>
</dbReference>
<gene>
    <name evidence="3" type="ORF">BDV29DRAFT_178754</name>
</gene>
<dbReference type="Pfam" id="PF05141">
    <property type="entry name" value="DIT1_PvcA"/>
    <property type="match status" value="1"/>
</dbReference>
<sequence>MSAAAVQTILATSSFPAFPLADTILFDTKALQKATEILNVIYRYRAPVPEFVTDRSDEGTLKFLPLIYTQVKAQQEIQLILPAFPFKSPNRQNKVLGALPDKGEEIALSHLNGLCAAITDVYEPGAVLTIASDGLVYNDLLGVHDSEVYAYGESLRQLVRDQEYKHIQFIRLQHLLHVHEEISLDAATYESLAGKFRQRLIEHYTPLDYDCADSIRSDKDVCATYRGYIKFLTKDLEHTFLDDGSVSKRSHKQKLESTAKKMIVRGKAFAEAIRKNYADHIRLSIHPSCGSTKISIKVLPLARYAITPWHSSPCFTVDGRIEYGMREIYDNREDVELVHKDGRPWYYRVKSDLYSWAQPVDIEPQYPCGLIIRPKETESISAADLDMLKLRELAQENSPLILRGFNDTRNRELFVKKAEEMGTPLPWKFGLILEVKDHGTESQGLNNVLSAEWMPFHYDGLFKISKEKDADGKEVIISCPPKFQFFTGMTPSPKDTGFTLFSASHLIWHYLPANYSLDQLEKLSWTVETASFNEAKVTDLPLVVPHFAHQRPCLRYHEPWPQEKTVFDPTYITIQDAPNSAEICRTLDSLLHDRRVAYWHSWEEGDWVISDNVTMMHTRSSFTAKSDRCLRRIHVD</sequence>
<keyword evidence="4" id="KW-1185">Reference proteome</keyword>
<accession>A0A5N5WT68</accession>
<dbReference type="PANTHER" id="PTHR37285:SF5">
    <property type="entry name" value="SPORE WALL MATURATION PROTEIN DIT1"/>
    <property type="match status" value="1"/>
</dbReference>
<dbReference type="InterPro" id="IPR042098">
    <property type="entry name" value="TauD-like_sf"/>
</dbReference>
<feature type="domain" description="TauD/TfdA-like" evidence="2">
    <location>
        <begin position="385"/>
        <end position="633"/>
    </location>
</feature>
<dbReference type="EMBL" id="ML732265">
    <property type="protein sequence ID" value="KAB8071723.1"/>
    <property type="molecule type" value="Genomic_DNA"/>
</dbReference>
<evidence type="ECO:0000313" key="4">
    <source>
        <dbReference type="Proteomes" id="UP000326565"/>
    </source>
</evidence>
<name>A0A5N5WT68_9EURO</name>
<keyword evidence="1" id="KW-0560">Oxidoreductase</keyword>
<dbReference type="PANTHER" id="PTHR37285">
    <property type="entry name" value="SPORE WALL MATURATION PROTEIN DIT1"/>
    <property type="match status" value="1"/>
</dbReference>
<evidence type="ECO:0000259" key="2">
    <source>
        <dbReference type="Pfam" id="PF02668"/>
    </source>
</evidence>
<dbReference type="Pfam" id="PF02668">
    <property type="entry name" value="TauD"/>
    <property type="match status" value="1"/>
</dbReference>
<proteinExistence type="predicted"/>
<dbReference type="InterPro" id="IPR007817">
    <property type="entry name" value="Isocyanide_synthase_DIT1"/>
</dbReference>
<evidence type="ECO:0000313" key="3">
    <source>
        <dbReference type="EMBL" id="KAB8071723.1"/>
    </source>
</evidence>
<evidence type="ECO:0000256" key="1">
    <source>
        <dbReference type="ARBA" id="ARBA00023002"/>
    </source>
</evidence>
<dbReference type="Gene3D" id="3.60.130.10">
    <property type="entry name" value="Clavaminate synthase-like"/>
    <property type="match status" value="1"/>
</dbReference>